<keyword evidence="2" id="KW-1185">Reference proteome</keyword>
<dbReference type="OrthoDB" id="431626at2759"/>
<dbReference type="STRING" id="4540.A0A3L6PH92"/>
<dbReference type="AlphaFoldDB" id="A0A3L6PH92"/>
<gene>
    <name evidence="1" type="ORF">C2845_PM10G11100</name>
</gene>
<sequence length="208" mass="23661">MTTVFCHGCVSHRKRSEEHLQRGEELSYMMSKTGTMVWTLEYSYLDCSWSLALLSDDLDDNMCSEVSARAIPLYDNIISLCSEDLDSVDYDSDGSERSLESFEIQLPPFLDVLVFLLLFELWRTIVGNSRLAKVIGGNIKELAYSLAFQQITEEQLLCFFTSSWVSGSLLLEEIVTAYDDYGIDSVLEASKIRFHESQELKQAVSADW</sequence>
<organism evidence="1 2">
    <name type="scientific">Panicum miliaceum</name>
    <name type="common">Proso millet</name>
    <name type="synonym">Broomcorn millet</name>
    <dbReference type="NCBI Taxonomy" id="4540"/>
    <lineage>
        <taxon>Eukaryota</taxon>
        <taxon>Viridiplantae</taxon>
        <taxon>Streptophyta</taxon>
        <taxon>Embryophyta</taxon>
        <taxon>Tracheophyta</taxon>
        <taxon>Spermatophyta</taxon>
        <taxon>Magnoliopsida</taxon>
        <taxon>Liliopsida</taxon>
        <taxon>Poales</taxon>
        <taxon>Poaceae</taxon>
        <taxon>PACMAD clade</taxon>
        <taxon>Panicoideae</taxon>
        <taxon>Panicodae</taxon>
        <taxon>Paniceae</taxon>
        <taxon>Panicinae</taxon>
        <taxon>Panicum</taxon>
        <taxon>Panicum sect. Panicum</taxon>
    </lineage>
</organism>
<dbReference type="Proteomes" id="UP000275267">
    <property type="component" value="Unassembled WGS sequence"/>
</dbReference>
<evidence type="ECO:0000313" key="2">
    <source>
        <dbReference type="Proteomes" id="UP000275267"/>
    </source>
</evidence>
<reference evidence="2" key="1">
    <citation type="journal article" date="2019" name="Nat. Commun.">
        <title>The genome of broomcorn millet.</title>
        <authorList>
            <person name="Zou C."/>
            <person name="Miki D."/>
            <person name="Li D."/>
            <person name="Tang Q."/>
            <person name="Xiao L."/>
            <person name="Rajput S."/>
            <person name="Deng P."/>
            <person name="Jia W."/>
            <person name="Huang R."/>
            <person name="Zhang M."/>
            <person name="Sun Y."/>
            <person name="Hu J."/>
            <person name="Fu X."/>
            <person name="Schnable P.S."/>
            <person name="Li F."/>
            <person name="Zhang H."/>
            <person name="Feng B."/>
            <person name="Zhu X."/>
            <person name="Liu R."/>
            <person name="Schnable J.C."/>
            <person name="Zhu J.-K."/>
            <person name="Zhang H."/>
        </authorList>
    </citation>
    <scope>NUCLEOTIDE SEQUENCE [LARGE SCALE GENOMIC DNA]</scope>
</reference>
<name>A0A3L6PH92_PANMI</name>
<protein>
    <submittedName>
        <fullName evidence="1">Importin-9 isoform X1</fullName>
    </submittedName>
</protein>
<evidence type="ECO:0000313" key="1">
    <source>
        <dbReference type="EMBL" id="RLM55674.1"/>
    </source>
</evidence>
<accession>A0A3L6PH92</accession>
<dbReference type="EMBL" id="PQIB02000018">
    <property type="protein sequence ID" value="RLM55674.1"/>
    <property type="molecule type" value="Genomic_DNA"/>
</dbReference>
<proteinExistence type="predicted"/>
<comment type="caution">
    <text evidence="1">The sequence shown here is derived from an EMBL/GenBank/DDBJ whole genome shotgun (WGS) entry which is preliminary data.</text>
</comment>